<gene>
    <name evidence="2" type="ORF">MNV_980046</name>
</gene>
<keyword evidence="1" id="KW-1133">Transmembrane helix</keyword>
<reference evidence="3" key="1">
    <citation type="submission" date="2017-06" db="EMBL/GenBank/DDBJ databases">
        <authorList>
            <person name="Cremers G."/>
        </authorList>
    </citation>
    <scope>NUCLEOTIDE SEQUENCE [LARGE SCALE GENOMIC DNA]</scope>
</reference>
<feature type="transmembrane region" description="Helical" evidence="1">
    <location>
        <begin position="6"/>
        <end position="29"/>
    </location>
</feature>
<name>A0A284VUG8_9EURY</name>
<keyword evidence="1" id="KW-0472">Membrane</keyword>
<evidence type="ECO:0000313" key="2">
    <source>
        <dbReference type="EMBL" id="SNQ62944.1"/>
    </source>
</evidence>
<dbReference type="EMBL" id="FZMP01000249">
    <property type="protein sequence ID" value="SNQ62944.1"/>
    <property type="molecule type" value="Genomic_DNA"/>
</dbReference>
<evidence type="ECO:0000313" key="3">
    <source>
        <dbReference type="Proteomes" id="UP000218615"/>
    </source>
</evidence>
<evidence type="ECO:0000256" key="1">
    <source>
        <dbReference type="SAM" id="Phobius"/>
    </source>
</evidence>
<accession>A0A284VUG8</accession>
<protein>
    <submittedName>
        <fullName evidence="2">Uncharacterized protein</fullName>
    </submittedName>
</protein>
<dbReference type="Proteomes" id="UP000218615">
    <property type="component" value="Unassembled WGS sequence"/>
</dbReference>
<organism evidence="2 3">
    <name type="scientific">Candidatus Methanoperedens nitratireducens</name>
    <dbReference type="NCBI Taxonomy" id="1392998"/>
    <lineage>
        <taxon>Archaea</taxon>
        <taxon>Methanobacteriati</taxon>
        <taxon>Methanobacteriota</taxon>
        <taxon>Stenosarchaea group</taxon>
        <taxon>Methanomicrobia</taxon>
        <taxon>Methanosarcinales</taxon>
        <taxon>ANME-2 cluster</taxon>
        <taxon>Candidatus Methanoperedentaceae</taxon>
        <taxon>Candidatus Methanoperedens</taxon>
    </lineage>
</organism>
<keyword evidence="1" id="KW-0812">Transmembrane</keyword>
<keyword evidence="3" id="KW-1185">Reference proteome</keyword>
<proteinExistence type="predicted"/>
<sequence>MAFDGIIYGCIADIIWVGVYVAAIAVVGITDTAATIKTKHIFLFIIY</sequence>
<dbReference type="AlphaFoldDB" id="A0A284VUG8"/>